<evidence type="ECO:0000256" key="10">
    <source>
        <dbReference type="ARBA" id="ARBA00022840"/>
    </source>
</evidence>
<dbReference type="GO" id="GO:0005524">
    <property type="term" value="F:ATP binding"/>
    <property type="evidence" value="ECO:0007669"/>
    <property type="project" value="UniProtKB-UniRule"/>
</dbReference>
<evidence type="ECO:0000256" key="13">
    <source>
        <dbReference type="HAMAP-Rule" id="MF_00409"/>
    </source>
</evidence>
<keyword evidence="8 13" id="KW-0547">Nucleotide-binding</keyword>
<dbReference type="EMBL" id="BAUP01000043">
    <property type="protein sequence ID" value="GAJ45909.1"/>
    <property type="molecule type" value="Genomic_DNA"/>
</dbReference>
<keyword evidence="5 13" id="KW-0444">Lipid biosynthesis</keyword>
<evidence type="ECO:0000256" key="5">
    <source>
        <dbReference type="ARBA" id="ARBA00022516"/>
    </source>
</evidence>
<dbReference type="NCBIfam" id="TIGR00682">
    <property type="entry name" value="lpxK"/>
    <property type="match status" value="1"/>
</dbReference>
<dbReference type="AlphaFoldDB" id="A0A023DXP8"/>
<evidence type="ECO:0000256" key="12">
    <source>
        <dbReference type="ARBA" id="ARBA00029757"/>
    </source>
</evidence>
<gene>
    <name evidence="13" type="primary">lpxK</name>
    <name evidence="14" type="ORF">HE1_00226</name>
</gene>
<dbReference type="PANTHER" id="PTHR42724">
    <property type="entry name" value="TETRAACYLDISACCHARIDE 4'-KINASE"/>
    <property type="match status" value="1"/>
</dbReference>
<dbReference type="GO" id="GO:0009029">
    <property type="term" value="F:lipid-A 4'-kinase activity"/>
    <property type="evidence" value="ECO:0007669"/>
    <property type="project" value="UniProtKB-UniRule"/>
</dbReference>
<comment type="function">
    <text evidence="1 13">Transfers the gamma-phosphate of ATP to the 4'-position of a tetraacyldisaccharide 1-phosphate intermediate (termed DS-1-P) to form tetraacyldisaccharide 1,4'-bis-phosphate (lipid IVA).</text>
</comment>
<keyword evidence="9 13" id="KW-0418">Kinase</keyword>
<evidence type="ECO:0000256" key="3">
    <source>
        <dbReference type="ARBA" id="ARBA00012071"/>
    </source>
</evidence>
<evidence type="ECO:0000256" key="2">
    <source>
        <dbReference type="ARBA" id="ARBA00004870"/>
    </source>
</evidence>
<comment type="similarity">
    <text evidence="13">Belongs to the LpxK family.</text>
</comment>
<evidence type="ECO:0000256" key="1">
    <source>
        <dbReference type="ARBA" id="ARBA00002274"/>
    </source>
</evidence>
<dbReference type="UniPathway" id="UPA00359">
    <property type="reaction ID" value="UER00482"/>
</dbReference>
<keyword evidence="15" id="KW-1185">Reference proteome</keyword>
<comment type="caution">
    <text evidence="14">The sequence shown here is derived from an EMBL/GenBank/DDBJ whole genome shotgun (WGS) entry which is preliminary data.</text>
</comment>
<evidence type="ECO:0000256" key="4">
    <source>
        <dbReference type="ARBA" id="ARBA00016436"/>
    </source>
</evidence>
<keyword evidence="6 13" id="KW-0441">Lipid A biosynthesis</keyword>
<accession>A0A023DXP8</accession>
<evidence type="ECO:0000313" key="14">
    <source>
        <dbReference type="EMBL" id="GAJ45909.1"/>
    </source>
</evidence>
<dbReference type="HAMAP" id="MF_00409">
    <property type="entry name" value="LpxK"/>
    <property type="match status" value="1"/>
</dbReference>
<dbReference type="Proteomes" id="UP000024842">
    <property type="component" value="Unassembled WGS sequence"/>
</dbReference>
<evidence type="ECO:0000256" key="9">
    <source>
        <dbReference type="ARBA" id="ARBA00022777"/>
    </source>
</evidence>
<dbReference type="GO" id="GO:0005886">
    <property type="term" value="C:plasma membrane"/>
    <property type="evidence" value="ECO:0007669"/>
    <property type="project" value="TreeGrafter"/>
</dbReference>
<keyword evidence="7 13" id="KW-0808">Transferase</keyword>
<comment type="pathway">
    <text evidence="2 13">Glycolipid biosynthesis; lipid IV(A) biosynthesis; lipid IV(A) from (3R)-3-hydroxytetradecanoyl-[acyl-carrier-protein] and UDP-N-acetyl-alpha-D-glucosamine: step 6/6.</text>
</comment>
<name>A0A023DXP8_9PROT</name>
<dbReference type="OrthoDB" id="9766423at2"/>
<evidence type="ECO:0000256" key="6">
    <source>
        <dbReference type="ARBA" id="ARBA00022556"/>
    </source>
</evidence>
<keyword evidence="10 13" id="KW-0067">ATP-binding</keyword>
<organism evidence="14 15">
    <name type="scientific">Holospora elegans E1</name>
    <dbReference type="NCBI Taxonomy" id="1427503"/>
    <lineage>
        <taxon>Bacteria</taxon>
        <taxon>Pseudomonadati</taxon>
        <taxon>Pseudomonadota</taxon>
        <taxon>Alphaproteobacteria</taxon>
        <taxon>Holosporales</taxon>
        <taxon>Holosporaceae</taxon>
        <taxon>Holospora</taxon>
    </lineage>
</organism>
<dbReference type="RefSeq" id="WP_035543804.1">
    <property type="nucleotide sequence ID" value="NZ_BAUP01000043.1"/>
</dbReference>
<dbReference type="PANTHER" id="PTHR42724:SF1">
    <property type="entry name" value="TETRAACYLDISACCHARIDE 4'-KINASE, MITOCHONDRIAL-RELATED"/>
    <property type="match status" value="1"/>
</dbReference>
<evidence type="ECO:0000256" key="8">
    <source>
        <dbReference type="ARBA" id="ARBA00022741"/>
    </source>
</evidence>
<evidence type="ECO:0000256" key="11">
    <source>
        <dbReference type="ARBA" id="ARBA00023098"/>
    </source>
</evidence>
<proteinExistence type="inferred from homology"/>
<feature type="binding site" evidence="13">
    <location>
        <begin position="49"/>
        <end position="56"/>
    </location>
    <ligand>
        <name>ATP</name>
        <dbReference type="ChEBI" id="CHEBI:30616"/>
    </ligand>
</feature>
<dbReference type="EC" id="2.7.1.130" evidence="3 13"/>
<sequence length="324" mass="36838">MEFWKKSPGMGVRAVSTLYQIAQCLYEWNRTPFSPFRITAPVISIGGLTLGGAGKTPCTLALAQWLSDSGYFCIILTRGYKGRSKGPLWVSASDTPYSVGEEAWMMAQYFPVLVSKNILEGAKYIQNTFDFKNNTVILWDDGHQYPKLHKDIALIATNTQQWFGNTWIFPAGPLRESLENGIQRAHGIISLYSKEPKNLPEYLSKFSIPSWFAQCIATCPLPENTPVVGFCGLGDPERFWETIQQCKLNLKASRSFPDHYFYKPRDEFFLQDLAKKHHAVLVTSQKDYVKLSTNMKALTHQIFQSIILPLEIKRIIVKMLTHRG</sequence>
<comment type="catalytic activity">
    <reaction evidence="13">
        <text>a lipid A disaccharide + ATP = a lipid IVA + ADP + H(+)</text>
        <dbReference type="Rhea" id="RHEA:67840"/>
        <dbReference type="ChEBI" id="CHEBI:15378"/>
        <dbReference type="ChEBI" id="CHEBI:30616"/>
        <dbReference type="ChEBI" id="CHEBI:176343"/>
        <dbReference type="ChEBI" id="CHEBI:176425"/>
        <dbReference type="ChEBI" id="CHEBI:456216"/>
        <dbReference type="EC" id="2.7.1.130"/>
    </reaction>
</comment>
<dbReference type="GO" id="GO:0009245">
    <property type="term" value="P:lipid A biosynthetic process"/>
    <property type="evidence" value="ECO:0007669"/>
    <property type="project" value="UniProtKB-UniRule"/>
</dbReference>
<evidence type="ECO:0000256" key="7">
    <source>
        <dbReference type="ARBA" id="ARBA00022679"/>
    </source>
</evidence>
<keyword evidence="11 13" id="KW-0443">Lipid metabolism</keyword>
<evidence type="ECO:0000313" key="15">
    <source>
        <dbReference type="Proteomes" id="UP000024842"/>
    </source>
</evidence>
<dbReference type="InterPro" id="IPR003758">
    <property type="entry name" value="LpxK"/>
</dbReference>
<protein>
    <recommendedName>
        <fullName evidence="4 13">Tetraacyldisaccharide 4'-kinase</fullName>
        <ecNumber evidence="3 13">2.7.1.130</ecNumber>
    </recommendedName>
    <alternativeName>
        <fullName evidence="12 13">Lipid A 4'-kinase</fullName>
    </alternativeName>
</protein>
<dbReference type="STRING" id="1427503.HE1_00226"/>
<reference evidence="14 15" key="1">
    <citation type="journal article" date="2014" name="FEMS Microbiol. Lett.">
        <title>Draft genome sequences of three Holospora species (Holospora obtusa, Holospora undulata, and Holospora elegans), endonuclear symbiotic bacteria of the ciliate Paramecium caudatum.</title>
        <authorList>
            <person name="Dohra H."/>
            <person name="Tanaka K."/>
            <person name="Suzuki T."/>
            <person name="Fujishima M."/>
            <person name="Suzuki H."/>
        </authorList>
    </citation>
    <scope>NUCLEOTIDE SEQUENCE [LARGE SCALE GENOMIC DNA]</scope>
    <source>
        <strain evidence="14 15">E1</strain>
    </source>
</reference>
<dbReference type="SUPFAM" id="SSF52540">
    <property type="entry name" value="P-loop containing nucleoside triphosphate hydrolases"/>
    <property type="match status" value="1"/>
</dbReference>
<dbReference type="GO" id="GO:0009244">
    <property type="term" value="P:lipopolysaccharide core region biosynthetic process"/>
    <property type="evidence" value="ECO:0007669"/>
    <property type="project" value="TreeGrafter"/>
</dbReference>
<dbReference type="Pfam" id="PF02606">
    <property type="entry name" value="LpxK"/>
    <property type="match status" value="1"/>
</dbReference>
<dbReference type="InterPro" id="IPR027417">
    <property type="entry name" value="P-loop_NTPase"/>
</dbReference>